<name>A0A9J6CFE6_POLVA</name>
<dbReference type="GO" id="GO:0009791">
    <property type="term" value="P:post-embryonic development"/>
    <property type="evidence" value="ECO:0007669"/>
    <property type="project" value="UniProtKB-ARBA"/>
</dbReference>
<evidence type="ECO:0000313" key="3">
    <source>
        <dbReference type="EMBL" id="KAG5680866.1"/>
    </source>
</evidence>
<dbReference type="InterPro" id="IPR001132">
    <property type="entry name" value="SMAD_dom_Dwarfin-type"/>
</dbReference>
<dbReference type="AlphaFoldDB" id="A0A9J6CFE6"/>
<proteinExistence type="predicted"/>
<protein>
    <recommendedName>
        <fullName evidence="2">MH2 domain-containing protein</fullName>
    </recommendedName>
</protein>
<feature type="domain" description="MH2" evidence="2">
    <location>
        <begin position="92"/>
        <end position="285"/>
    </location>
</feature>
<dbReference type="EMBL" id="JADBJN010000001">
    <property type="protein sequence ID" value="KAG5680866.1"/>
    <property type="molecule type" value="Genomic_DNA"/>
</dbReference>
<keyword evidence="4" id="KW-1185">Reference proteome</keyword>
<comment type="caution">
    <text evidence="3">The sequence shown here is derived from an EMBL/GenBank/DDBJ whole genome shotgun (WGS) entry which is preliminary data.</text>
</comment>
<dbReference type="GO" id="GO:0050793">
    <property type="term" value="P:regulation of developmental process"/>
    <property type="evidence" value="ECO:0007669"/>
    <property type="project" value="UniProtKB-ARBA"/>
</dbReference>
<feature type="compositionally biased region" description="Basic and acidic residues" evidence="1">
    <location>
        <begin position="340"/>
        <end position="354"/>
    </location>
</feature>
<feature type="compositionally biased region" description="Basic and acidic residues" evidence="1">
    <location>
        <begin position="360"/>
        <end position="372"/>
    </location>
</feature>
<dbReference type="SMART" id="SM00524">
    <property type="entry name" value="DWB"/>
    <property type="match status" value="1"/>
</dbReference>
<accession>A0A9J6CFE6</accession>
<dbReference type="OrthoDB" id="5973987at2759"/>
<sequence length="538" mass="61514">MMTLYRTLKGRSNTYKKKRDRSLGPHHSSTIPREMVSRRKILSRSRDDLNLDQAYMQQMDDEEDIWYQKEKLFKDHIQEVLDKWTQIDDEIWAKVIVFERNRRVAKAYARAPVLTVNGSDDGFDGMRIGLCGFDNPMRDHKTDELKRHIGQGVKIKMDDAGNILVRRYSKSNVYVKSTASSPNEETAIGSEVLKAPNHSLDMDKVMKIFDMKKFQSNVNRELSRSYPDRRRLETQCLSVLTFVKSESDILECPIWILIVNVVAMDMLKSKLPPVQRSIVDIKNRPRIPIPDEDPYSIAGNGGGSSGSSGFGASGSSGEIGRDRVAATREQLLMQAQQFGKRSEKPPKLPPRHGDNVYNHDMPKPDYEGLENENRIKMMARGKSDKGKDNKKYDDPYYCGLRARVPNFVKATNNITSKNNNTNNSKSSNNKSSSSSSSNRIVDNNSNYISSNNLNRLMKEKEHKKMSVVAPMSTFQQLPRDLYHHQQPPPPPHHYSMWHAKSYESGIDSEESPYHIYGRMPLPTRGYVAAPRMYVGDWT</sequence>
<dbReference type="Gene3D" id="2.60.200.10">
    <property type="match status" value="1"/>
</dbReference>
<dbReference type="PANTHER" id="PTHR22742:SF2">
    <property type="entry name" value="EXPANSION, ISOFORM A-RELATED"/>
    <property type="match status" value="1"/>
</dbReference>
<dbReference type="Proteomes" id="UP001107558">
    <property type="component" value="Chromosome 1"/>
</dbReference>
<dbReference type="SUPFAM" id="SSF49879">
    <property type="entry name" value="SMAD/FHA domain"/>
    <property type="match status" value="1"/>
</dbReference>
<organism evidence="3 4">
    <name type="scientific">Polypedilum vanderplanki</name>
    <name type="common">Sleeping chironomid midge</name>
    <dbReference type="NCBI Taxonomy" id="319348"/>
    <lineage>
        <taxon>Eukaryota</taxon>
        <taxon>Metazoa</taxon>
        <taxon>Ecdysozoa</taxon>
        <taxon>Arthropoda</taxon>
        <taxon>Hexapoda</taxon>
        <taxon>Insecta</taxon>
        <taxon>Pterygota</taxon>
        <taxon>Neoptera</taxon>
        <taxon>Endopterygota</taxon>
        <taxon>Diptera</taxon>
        <taxon>Nematocera</taxon>
        <taxon>Chironomoidea</taxon>
        <taxon>Chironomidae</taxon>
        <taxon>Chironominae</taxon>
        <taxon>Polypedilum</taxon>
        <taxon>Polypedilum</taxon>
    </lineage>
</organism>
<dbReference type="GO" id="GO:0051239">
    <property type="term" value="P:regulation of multicellular organismal process"/>
    <property type="evidence" value="ECO:0007669"/>
    <property type="project" value="UniProtKB-ARBA"/>
</dbReference>
<evidence type="ECO:0000259" key="2">
    <source>
        <dbReference type="PROSITE" id="PS51076"/>
    </source>
</evidence>
<dbReference type="FunFam" id="2.60.200.10:FF:000006">
    <property type="entry name" value="Expansion, isoform A"/>
    <property type="match status" value="1"/>
</dbReference>
<gene>
    <name evidence="3" type="ORF">PVAND_010347</name>
</gene>
<evidence type="ECO:0000313" key="4">
    <source>
        <dbReference type="Proteomes" id="UP001107558"/>
    </source>
</evidence>
<feature type="region of interest" description="Disordered" evidence="1">
    <location>
        <begin position="336"/>
        <end position="372"/>
    </location>
</feature>
<dbReference type="InterPro" id="IPR017855">
    <property type="entry name" value="SMAD-like_dom_sf"/>
</dbReference>
<dbReference type="InterPro" id="IPR008984">
    <property type="entry name" value="SMAD_FHA_dom_sf"/>
</dbReference>
<dbReference type="PANTHER" id="PTHR22742">
    <property type="entry name" value="EXPANSION, ISOFORM A-RELATED"/>
    <property type="match status" value="1"/>
</dbReference>
<feature type="region of interest" description="Disordered" evidence="1">
    <location>
        <begin position="1"/>
        <end position="30"/>
    </location>
</feature>
<dbReference type="Pfam" id="PF03166">
    <property type="entry name" value="MH2"/>
    <property type="match status" value="1"/>
</dbReference>
<dbReference type="GO" id="GO:0006355">
    <property type="term" value="P:regulation of DNA-templated transcription"/>
    <property type="evidence" value="ECO:0007669"/>
    <property type="project" value="InterPro"/>
</dbReference>
<evidence type="ECO:0000256" key="1">
    <source>
        <dbReference type="SAM" id="MobiDB-lite"/>
    </source>
</evidence>
<feature type="compositionally biased region" description="Gly residues" evidence="1">
    <location>
        <begin position="299"/>
        <end position="314"/>
    </location>
</feature>
<feature type="region of interest" description="Disordered" evidence="1">
    <location>
        <begin position="412"/>
        <end position="449"/>
    </location>
</feature>
<reference evidence="3" key="1">
    <citation type="submission" date="2021-03" db="EMBL/GenBank/DDBJ databases">
        <title>Chromosome level genome of the anhydrobiotic midge Polypedilum vanderplanki.</title>
        <authorList>
            <person name="Yoshida Y."/>
            <person name="Kikawada T."/>
            <person name="Gusev O."/>
        </authorList>
    </citation>
    <scope>NUCLEOTIDE SEQUENCE</scope>
    <source>
        <strain evidence="3">NIAS01</strain>
        <tissue evidence="3">Whole body or cell culture</tissue>
    </source>
</reference>
<dbReference type="PROSITE" id="PS51076">
    <property type="entry name" value="MH2"/>
    <property type="match status" value="1"/>
</dbReference>
<feature type="region of interest" description="Disordered" evidence="1">
    <location>
        <begin position="289"/>
        <end position="319"/>
    </location>
</feature>